<reference evidence="4" key="1">
    <citation type="submission" date="2016-11" db="EMBL/GenBank/DDBJ databases">
        <authorList>
            <person name="Varghese N."/>
            <person name="Submissions S."/>
        </authorList>
    </citation>
    <scope>NUCLEOTIDE SEQUENCE [LARGE SCALE GENOMIC DNA]</scope>
    <source>
        <strain evidence="4">CGMCC 1.7063</strain>
    </source>
</reference>
<protein>
    <recommendedName>
        <fullName evidence="2">Transglycosylase SLT domain-containing protein</fullName>
    </recommendedName>
</protein>
<accession>A0A1M5F2D1</accession>
<dbReference type="InterPro" id="IPR023346">
    <property type="entry name" value="Lysozyme-like_dom_sf"/>
</dbReference>
<gene>
    <name evidence="3" type="ORF">SAMN04487965_2775</name>
</gene>
<dbReference type="Gene3D" id="1.10.530.10">
    <property type="match status" value="1"/>
</dbReference>
<organism evidence="3 4">
    <name type="scientific">Microbulbifer donghaiensis</name>
    <dbReference type="NCBI Taxonomy" id="494016"/>
    <lineage>
        <taxon>Bacteria</taxon>
        <taxon>Pseudomonadati</taxon>
        <taxon>Pseudomonadota</taxon>
        <taxon>Gammaproteobacteria</taxon>
        <taxon>Cellvibrionales</taxon>
        <taxon>Microbulbiferaceae</taxon>
        <taxon>Microbulbifer</taxon>
    </lineage>
</organism>
<dbReference type="STRING" id="494016.SAMN04487965_2775"/>
<feature type="domain" description="Transglycosylase SLT" evidence="2">
    <location>
        <begin position="14"/>
        <end position="195"/>
    </location>
</feature>
<evidence type="ECO:0000259" key="2">
    <source>
        <dbReference type="Pfam" id="PF19489"/>
    </source>
</evidence>
<keyword evidence="1" id="KW-0732">Signal</keyword>
<evidence type="ECO:0000313" key="3">
    <source>
        <dbReference type="EMBL" id="SHF85720.1"/>
    </source>
</evidence>
<dbReference type="AlphaFoldDB" id="A0A1M5F2D1"/>
<dbReference type="Pfam" id="PF19489">
    <property type="entry name" value="SLT_4"/>
    <property type="match status" value="1"/>
</dbReference>
<keyword evidence="4" id="KW-1185">Reference proteome</keyword>
<dbReference type="CDD" id="cd00442">
    <property type="entry name" value="Lyz-like"/>
    <property type="match status" value="1"/>
</dbReference>
<dbReference type="SUPFAM" id="SSF53955">
    <property type="entry name" value="Lysozyme-like"/>
    <property type="match status" value="1"/>
</dbReference>
<dbReference type="RefSeq" id="WP_073276195.1">
    <property type="nucleotide sequence ID" value="NZ_FQVA01000004.1"/>
</dbReference>
<proteinExistence type="predicted"/>
<feature type="signal peptide" evidence="1">
    <location>
        <begin position="1"/>
        <end position="27"/>
    </location>
</feature>
<dbReference type="OrthoDB" id="9789144at2"/>
<name>A0A1M5F2D1_9GAMM</name>
<evidence type="ECO:0000256" key="1">
    <source>
        <dbReference type="SAM" id="SignalP"/>
    </source>
</evidence>
<dbReference type="Proteomes" id="UP000184170">
    <property type="component" value="Unassembled WGS sequence"/>
</dbReference>
<dbReference type="InterPro" id="IPR045795">
    <property type="entry name" value="SLT_4"/>
</dbReference>
<feature type="chain" id="PRO_5012092921" description="Transglycosylase SLT domain-containing protein" evidence="1">
    <location>
        <begin position="28"/>
        <end position="209"/>
    </location>
</feature>
<dbReference type="PROSITE" id="PS51257">
    <property type="entry name" value="PROKAR_LIPOPROTEIN"/>
    <property type="match status" value="1"/>
</dbReference>
<dbReference type="EMBL" id="FQVA01000004">
    <property type="protein sequence ID" value="SHF85720.1"/>
    <property type="molecule type" value="Genomic_DNA"/>
</dbReference>
<sequence length="209" mass="23807">MTKNNNNRLIAALLACGALLTAGCATSPPSNTDDICSIFREKKGWYGEAKDAEEKWGSPVATMMAFIHQESRFVHDARPPRTKILGFIPGPRPSDAYGYPQALGTTWRTYERSSFNYGADRDDFGDAIDFVGWYNNTSARQCRIKSNDTYHLYLAYHEGHGGFNRRTFRNKAWLKQVSKKVSARAQRYQQQLNSCESSLKRRKKFLGLF</sequence>
<evidence type="ECO:0000313" key="4">
    <source>
        <dbReference type="Proteomes" id="UP000184170"/>
    </source>
</evidence>